<dbReference type="Pfam" id="PF08975">
    <property type="entry name" value="2H-phosphodiest"/>
    <property type="match status" value="1"/>
</dbReference>
<dbReference type="InterPro" id="IPR016024">
    <property type="entry name" value="ARM-type_fold"/>
</dbReference>
<reference evidence="3 4" key="1">
    <citation type="submission" date="2024-07" db="EMBL/GenBank/DDBJ databases">
        <title>Section-level genome sequencing and comparative genomics of Aspergillus sections Usti and Cavernicolus.</title>
        <authorList>
            <consortium name="Lawrence Berkeley National Laboratory"/>
            <person name="Nybo J.L."/>
            <person name="Vesth T.C."/>
            <person name="Theobald S."/>
            <person name="Frisvad J.C."/>
            <person name="Larsen T.O."/>
            <person name="Kjaerboelling I."/>
            <person name="Rothschild-Mancinelli K."/>
            <person name="Lyhne E.K."/>
            <person name="Kogle M.E."/>
            <person name="Barry K."/>
            <person name="Clum A."/>
            <person name="Na H."/>
            <person name="Ledsgaard L."/>
            <person name="Lin J."/>
            <person name="Lipzen A."/>
            <person name="Kuo A."/>
            <person name="Riley R."/>
            <person name="Mondo S."/>
            <person name="LaButti K."/>
            <person name="Haridas S."/>
            <person name="Pangalinan J."/>
            <person name="Salamov A.A."/>
            <person name="Simmons B.A."/>
            <person name="Magnuson J.K."/>
            <person name="Chen J."/>
            <person name="Drula E."/>
            <person name="Henrissat B."/>
            <person name="Wiebenga A."/>
            <person name="Lubbers R.J."/>
            <person name="Gomes A.C."/>
            <person name="Macurrencykelacurrency M.R."/>
            <person name="Stajich J."/>
            <person name="Grigoriev I.V."/>
            <person name="Mortensen U.H."/>
            <person name="De vries R.P."/>
            <person name="Baker S.E."/>
            <person name="Andersen M.R."/>
        </authorList>
    </citation>
    <scope>NUCLEOTIDE SEQUENCE [LARGE SCALE GENOMIC DNA]</scope>
    <source>
        <strain evidence="3 4">CBS 756.74</strain>
    </source>
</reference>
<feature type="compositionally biased region" description="Acidic residues" evidence="1">
    <location>
        <begin position="240"/>
        <end position="275"/>
    </location>
</feature>
<dbReference type="SUPFAM" id="SSF55144">
    <property type="entry name" value="LigT-like"/>
    <property type="match status" value="1"/>
</dbReference>
<evidence type="ECO:0000313" key="4">
    <source>
        <dbReference type="Proteomes" id="UP001610444"/>
    </source>
</evidence>
<evidence type="ECO:0000313" key="3">
    <source>
        <dbReference type="EMBL" id="KAL2847923.1"/>
    </source>
</evidence>
<dbReference type="GO" id="GO:0016874">
    <property type="term" value="F:ligase activity"/>
    <property type="evidence" value="ECO:0007669"/>
    <property type="project" value="UniProtKB-KW"/>
</dbReference>
<sequence length="290" mass="32682">MADHSMPPGSIKKFWPNGVSKVYRGHSVICHLPEDSPLRETIQEVHEALAELDFAGTTFPGEALLPETSWHMTVFICVRDLERTPNVMPGDGYADDIKYESGLTGPYEDWLEYTRSVLEDLELDESSKPPYRLAVQRKIPEITHSVALSLQPLPDSGSLVGLREELSKATGIRHLNHDSFKFHITLAYMTRVLSEEEKSIIRGVVEEILADAPETVEFKEVSLCSFQNMQAFNVEVTLADAEDDDEDEEEEEEDDDVDEDDEDEEEEEDDDDEESGVGHGASGSHRSFHR</sequence>
<protein>
    <submittedName>
        <fullName evidence="3">RNA ligase/cyclic nucleotide phosphodiesterase</fullName>
    </submittedName>
</protein>
<dbReference type="Proteomes" id="UP001610444">
    <property type="component" value="Unassembled WGS sequence"/>
</dbReference>
<dbReference type="EMBL" id="JBFXLR010000027">
    <property type="protein sequence ID" value="KAL2847923.1"/>
    <property type="molecule type" value="Genomic_DNA"/>
</dbReference>
<evidence type="ECO:0000256" key="1">
    <source>
        <dbReference type="SAM" id="MobiDB-lite"/>
    </source>
</evidence>
<keyword evidence="4" id="KW-1185">Reference proteome</keyword>
<feature type="domain" description="DUF1868" evidence="2">
    <location>
        <begin position="13"/>
        <end position="90"/>
    </location>
</feature>
<dbReference type="RefSeq" id="XP_070897968.1">
    <property type="nucleotide sequence ID" value="XM_071045925.1"/>
</dbReference>
<evidence type="ECO:0000259" key="2">
    <source>
        <dbReference type="Pfam" id="PF08975"/>
    </source>
</evidence>
<dbReference type="SUPFAM" id="SSF48371">
    <property type="entry name" value="ARM repeat"/>
    <property type="match status" value="1"/>
</dbReference>
<dbReference type="Gene3D" id="3.90.1140.10">
    <property type="entry name" value="Cyclic phosphodiesterase"/>
    <property type="match status" value="1"/>
</dbReference>
<feature type="region of interest" description="Disordered" evidence="1">
    <location>
        <begin position="239"/>
        <end position="290"/>
    </location>
</feature>
<dbReference type="InterPro" id="IPR015069">
    <property type="entry name" value="2H-PEstase_DUF1868"/>
</dbReference>
<accession>A0ABR4K6J0</accession>
<proteinExistence type="predicted"/>
<name>A0ABR4K6J0_9EURO</name>
<dbReference type="GeneID" id="98161089"/>
<gene>
    <name evidence="3" type="ORF">BJX68DRAFT_267848</name>
</gene>
<organism evidence="3 4">
    <name type="scientific">Aspergillus pseudodeflectus</name>
    <dbReference type="NCBI Taxonomy" id="176178"/>
    <lineage>
        <taxon>Eukaryota</taxon>
        <taxon>Fungi</taxon>
        <taxon>Dikarya</taxon>
        <taxon>Ascomycota</taxon>
        <taxon>Pezizomycotina</taxon>
        <taxon>Eurotiomycetes</taxon>
        <taxon>Eurotiomycetidae</taxon>
        <taxon>Eurotiales</taxon>
        <taxon>Aspergillaceae</taxon>
        <taxon>Aspergillus</taxon>
        <taxon>Aspergillus subgen. Nidulantes</taxon>
    </lineage>
</organism>
<keyword evidence="3" id="KW-0436">Ligase</keyword>
<dbReference type="InterPro" id="IPR009097">
    <property type="entry name" value="Cyclic_Pdiesterase"/>
</dbReference>
<comment type="caution">
    <text evidence="3">The sequence shown here is derived from an EMBL/GenBank/DDBJ whole genome shotgun (WGS) entry which is preliminary data.</text>
</comment>